<reference evidence="4" key="1">
    <citation type="submission" date="2023-03" db="EMBL/GenBank/DDBJ databases">
        <authorList>
            <person name="Steffen K."/>
            <person name="Cardenas P."/>
        </authorList>
    </citation>
    <scope>NUCLEOTIDE SEQUENCE</scope>
</reference>
<keyword evidence="2" id="KW-0813">Transport</keyword>
<dbReference type="InterPro" id="IPR006059">
    <property type="entry name" value="SBP"/>
</dbReference>
<dbReference type="EMBL" id="CASHTH010003626">
    <property type="protein sequence ID" value="CAI8047340.1"/>
    <property type="molecule type" value="Genomic_DNA"/>
</dbReference>
<accession>A0AA35TFH3</accession>
<keyword evidence="3" id="KW-0732">Signal</keyword>
<dbReference type="Proteomes" id="UP001174909">
    <property type="component" value="Unassembled WGS sequence"/>
</dbReference>
<proteinExistence type="inferred from homology"/>
<dbReference type="Gene3D" id="3.40.190.10">
    <property type="entry name" value="Periplasmic binding protein-like II"/>
    <property type="match status" value="2"/>
</dbReference>
<comment type="caution">
    <text evidence="4">The sequence shown here is derived from an EMBL/GenBank/DDBJ whole genome shotgun (WGS) entry which is preliminary data.</text>
</comment>
<dbReference type="AlphaFoldDB" id="A0AA35TFH3"/>
<protein>
    <recommendedName>
        <fullName evidence="6">Extracellular solute-binding protein</fullName>
    </recommendedName>
</protein>
<organism evidence="4 5">
    <name type="scientific">Geodia barretti</name>
    <name type="common">Barrett's horny sponge</name>
    <dbReference type="NCBI Taxonomy" id="519541"/>
    <lineage>
        <taxon>Eukaryota</taxon>
        <taxon>Metazoa</taxon>
        <taxon>Porifera</taxon>
        <taxon>Demospongiae</taxon>
        <taxon>Heteroscleromorpha</taxon>
        <taxon>Tetractinellida</taxon>
        <taxon>Astrophorina</taxon>
        <taxon>Geodiidae</taxon>
        <taxon>Geodia</taxon>
    </lineage>
</organism>
<evidence type="ECO:0000313" key="5">
    <source>
        <dbReference type="Proteomes" id="UP001174909"/>
    </source>
</evidence>
<dbReference type="InterPro" id="IPR050490">
    <property type="entry name" value="Bact_solute-bd_prot1"/>
</dbReference>
<evidence type="ECO:0000313" key="4">
    <source>
        <dbReference type="EMBL" id="CAI8047340.1"/>
    </source>
</evidence>
<dbReference type="InterPro" id="IPR019546">
    <property type="entry name" value="TAT_signal_bac_arc"/>
</dbReference>
<dbReference type="PANTHER" id="PTHR43649">
    <property type="entry name" value="ARABINOSE-BINDING PROTEIN-RELATED"/>
    <property type="match status" value="1"/>
</dbReference>
<dbReference type="Pfam" id="PF01547">
    <property type="entry name" value="SBP_bac_1"/>
    <property type="match status" value="1"/>
</dbReference>
<gene>
    <name evidence="4" type="ORF">GBAR_LOCUS26160</name>
</gene>
<dbReference type="NCBIfam" id="TIGR01409">
    <property type="entry name" value="TAT_signal_seq"/>
    <property type="match status" value="1"/>
</dbReference>
<dbReference type="Pfam" id="PF10518">
    <property type="entry name" value="TAT_signal"/>
    <property type="match status" value="1"/>
</dbReference>
<evidence type="ECO:0000256" key="1">
    <source>
        <dbReference type="ARBA" id="ARBA00008520"/>
    </source>
</evidence>
<dbReference type="InterPro" id="IPR006311">
    <property type="entry name" value="TAT_signal"/>
</dbReference>
<keyword evidence="5" id="KW-1185">Reference proteome</keyword>
<evidence type="ECO:0000256" key="3">
    <source>
        <dbReference type="ARBA" id="ARBA00022729"/>
    </source>
</evidence>
<dbReference type="SUPFAM" id="SSF53850">
    <property type="entry name" value="Periplasmic binding protein-like II"/>
    <property type="match status" value="1"/>
</dbReference>
<evidence type="ECO:0008006" key="6">
    <source>
        <dbReference type="Google" id="ProtNLM"/>
    </source>
</evidence>
<dbReference type="PROSITE" id="PS51318">
    <property type="entry name" value="TAT"/>
    <property type="match status" value="1"/>
</dbReference>
<sequence length="404" mass="44705">MPTSDNDIRAYDNALKRIKHFRGRELTRRQVLKASAATALGATLASQFVPREVHADVGGTIVHFASSGKRLANSLRAVKPLFDKVFPNVTLEVVSKPMSEALTQINTYMRSKSDAFDIITQDHAQFAALDAMGALTDLGPYIEPFPDWYADYEQDTWDQVIDACKEIHDPDNERYAYCAAMQRSFWAGYQYFGALRGMGGAVFADEENKDYTVTLESEEAYQALKVLVELQKYAHPVAANAGEDEVNRVFAAGTALYSPLTWGTAVLNDASYTDLHEHWHMDLSPRGTGPNGAHRALAGGFGQFMPTFGGNRETAFAWIKFLNSGDREDLDGSPLIADAIVGAGGQLSRVSTLKRWSDRKPFFVGLMKAYPVADAVNEEQSIEDAMKANSKRVHRIMEDSGYYA</sequence>
<evidence type="ECO:0000256" key="2">
    <source>
        <dbReference type="ARBA" id="ARBA00022448"/>
    </source>
</evidence>
<name>A0AA35TFH3_GEOBA</name>
<comment type="similarity">
    <text evidence="1">Belongs to the bacterial solute-binding protein 1 family.</text>
</comment>
<dbReference type="PANTHER" id="PTHR43649:SF34">
    <property type="entry name" value="ABC TRANSPORTER PERIPLASMIC-BINDING PROTEIN YCJN-RELATED"/>
    <property type="match status" value="1"/>
</dbReference>